<dbReference type="Proteomes" id="UP000799324">
    <property type="component" value="Unassembled WGS sequence"/>
</dbReference>
<evidence type="ECO:0000313" key="2">
    <source>
        <dbReference type="EMBL" id="KAF2660717.1"/>
    </source>
</evidence>
<dbReference type="EMBL" id="MU004298">
    <property type="protein sequence ID" value="KAF2660717.1"/>
    <property type="molecule type" value="Genomic_DNA"/>
</dbReference>
<name>A0A6A6TND2_9PLEO</name>
<reference evidence="2" key="1">
    <citation type="journal article" date="2020" name="Stud. Mycol.">
        <title>101 Dothideomycetes genomes: a test case for predicting lifestyles and emergence of pathogens.</title>
        <authorList>
            <person name="Haridas S."/>
            <person name="Albert R."/>
            <person name="Binder M."/>
            <person name="Bloem J."/>
            <person name="Labutti K."/>
            <person name="Salamov A."/>
            <person name="Andreopoulos B."/>
            <person name="Baker S."/>
            <person name="Barry K."/>
            <person name="Bills G."/>
            <person name="Bluhm B."/>
            <person name="Cannon C."/>
            <person name="Castanera R."/>
            <person name="Culley D."/>
            <person name="Daum C."/>
            <person name="Ezra D."/>
            <person name="Gonzalez J."/>
            <person name="Henrissat B."/>
            <person name="Kuo A."/>
            <person name="Liang C."/>
            <person name="Lipzen A."/>
            <person name="Lutzoni F."/>
            <person name="Magnuson J."/>
            <person name="Mondo S."/>
            <person name="Nolan M."/>
            <person name="Ohm R."/>
            <person name="Pangilinan J."/>
            <person name="Park H.-J."/>
            <person name="Ramirez L."/>
            <person name="Alfaro M."/>
            <person name="Sun H."/>
            <person name="Tritt A."/>
            <person name="Yoshinaga Y."/>
            <person name="Zwiers L.-H."/>
            <person name="Turgeon B."/>
            <person name="Goodwin S."/>
            <person name="Spatafora J."/>
            <person name="Crous P."/>
            <person name="Grigoriev I."/>
        </authorList>
    </citation>
    <scope>NUCLEOTIDE SEQUENCE</scope>
    <source>
        <strain evidence="2">CBS 122681</strain>
    </source>
</reference>
<accession>A0A6A6TND2</accession>
<organism evidence="2 3">
    <name type="scientific">Lophiostoma macrostomum CBS 122681</name>
    <dbReference type="NCBI Taxonomy" id="1314788"/>
    <lineage>
        <taxon>Eukaryota</taxon>
        <taxon>Fungi</taxon>
        <taxon>Dikarya</taxon>
        <taxon>Ascomycota</taxon>
        <taxon>Pezizomycotina</taxon>
        <taxon>Dothideomycetes</taxon>
        <taxon>Pleosporomycetidae</taxon>
        <taxon>Pleosporales</taxon>
        <taxon>Lophiostomataceae</taxon>
        <taxon>Lophiostoma</taxon>
    </lineage>
</organism>
<evidence type="ECO:0000313" key="3">
    <source>
        <dbReference type="Proteomes" id="UP000799324"/>
    </source>
</evidence>
<evidence type="ECO:0000256" key="1">
    <source>
        <dbReference type="SAM" id="MobiDB-lite"/>
    </source>
</evidence>
<proteinExistence type="predicted"/>
<sequence length="170" mass="19259">MRPETEMQRRESLHVEVEVDIRKMTEVEVSRVDVEKKKTYKKPADSPILDQRTPTPNTPPSDPNQTGSTHAERSASNQHESGPREEQTNAYMVVIKNPSNEPGANKTKAFIDSVNRDHRMPNAHRDGEGRTFAWGCVYLTEDGVRRLKAHAGIRAVLKDSGLNFHRDRSC</sequence>
<gene>
    <name evidence="2" type="ORF">K491DRAFT_674639</name>
</gene>
<keyword evidence="3" id="KW-1185">Reference proteome</keyword>
<protein>
    <submittedName>
        <fullName evidence="2">Uncharacterized protein</fullName>
    </submittedName>
</protein>
<dbReference type="AlphaFoldDB" id="A0A6A6TND2"/>
<feature type="region of interest" description="Disordered" evidence="1">
    <location>
        <begin position="29"/>
        <end position="106"/>
    </location>
</feature>